<dbReference type="PANTHER" id="PTHR16222:SF24">
    <property type="entry name" value="ADP-RIBOSYLHYDROLASE ARH3"/>
    <property type="match status" value="1"/>
</dbReference>
<evidence type="ECO:0000256" key="3">
    <source>
        <dbReference type="PIRSR" id="PIRSR605502-1"/>
    </source>
</evidence>
<protein>
    <submittedName>
        <fullName evidence="4">ADP-ribosylglycohydrolase family protein</fullName>
    </submittedName>
</protein>
<dbReference type="PANTHER" id="PTHR16222">
    <property type="entry name" value="ADP-RIBOSYLGLYCOHYDROLASE"/>
    <property type="match status" value="1"/>
</dbReference>
<dbReference type="InterPro" id="IPR050792">
    <property type="entry name" value="ADP-ribosylglycohydrolase"/>
</dbReference>
<name>A0A4R4UBK6_9PSEU</name>
<feature type="binding site" evidence="3">
    <location>
        <position position="283"/>
    </location>
    <ligand>
        <name>Mg(2+)</name>
        <dbReference type="ChEBI" id="CHEBI:18420"/>
        <label>1</label>
    </ligand>
</feature>
<organism evidence="4 5">
    <name type="scientific">Saccharopolyspora aridisoli</name>
    <dbReference type="NCBI Taxonomy" id="2530385"/>
    <lineage>
        <taxon>Bacteria</taxon>
        <taxon>Bacillati</taxon>
        <taxon>Actinomycetota</taxon>
        <taxon>Actinomycetes</taxon>
        <taxon>Pseudonocardiales</taxon>
        <taxon>Pseudonocardiaceae</taxon>
        <taxon>Saccharopolyspora</taxon>
    </lineage>
</organism>
<dbReference type="GO" id="GO:0016787">
    <property type="term" value="F:hydrolase activity"/>
    <property type="evidence" value="ECO:0007669"/>
    <property type="project" value="UniProtKB-KW"/>
</dbReference>
<dbReference type="OrthoDB" id="2822542at2"/>
<accession>A0A4R4UBK6</accession>
<comment type="similarity">
    <text evidence="1">Belongs to the ADP-ribosylglycohydrolase family.</text>
</comment>
<dbReference type="InterPro" id="IPR036705">
    <property type="entry name" value="Ribosyl_crysJ1_sf"/>
</dbReference>
<dbReference type="GO" id="GO:0046872">
    <property type="term" value="F:metal ion binding"/>
    <property type="evidence" value="ECO:0007669"/>
    <property type="project" value="UniProtKB-KW"/>
</dbReference>
<evidence type="ECO:0000256" key="2">
    <source>
        <dbReference type="ARBA" id="ARBA00022801"/>
    </source>
</evidence>
<dbReference type="SUPFAM" id="SSF101478">
    <property type="entry name" value="ADP-ribosylglycohydrolase"/>
    <property type="match status" value="1"/>
</dbReference>
<reference evidence="4 5" key="1">
    <citation type="submission" date="2019-03" db="EMBL/GenBank/DDBJ databases">
        <title>Draft genome sequences of novel Actinobacteria.</title>
        <authorList>
            <person name="Sahin N."/>
            <person name="Ay H."/>
            <person name="Saygin H."/>
        </authorList>
    </citation>
    <scope>NUCLEOTIDE SEQUENCE [LARGE SCALE GENOMIC DNA]</scope>
    <source>
        <strain evidence="4 5">16K404</strain>
    </source>
</reference>
<sequence length="335" mass="34351">MSTRDRALGAFYGLAIGDALGMPTQSMSREDIVTHYGFIRSLRDAVAEQPISPNLPAGTITDDTEQAVLVADLLIGGSGTIDPMVFGKALLDWEAGMVARGLADLLGPSTKRALKLLESGTDPEEAGRGGTTNGAAMRITPVAIATHPELDGLVEAVAAASKLTHNTNVGIAGASAVAAAVSAGIDGADLSTALDQGEHAAALGARKGWWCAGGDIACRIRWARRWVRGMDRTTLSYAVSKVIGTSVAVQESVVAAFAIAEALGDTPVEALTTAAGLGGDTDTIAAVLGAMLGAQHGLSGFPVDLLTKVREVNALDLEPVVDGLLELRSQFSVRA</sequence>
<feature type="binding site" evidence="3">
    <location>
        <position position="63"/>
    </location>
    <ligand>
        <name>Mg(2+)</name>
        <dbReference type="ChEBI" id="CHEBI:18420"/>
        <label>1</label>
    </ligand>
</feature>
<dbReference type="AlphaFoldDB" id="A0A4R4UBK6"/>
<feature type="binding site" evidence="3">
    <location>
        <position position="61"/>
    </location>
    <ligand>
        <name>Mg(2+)</name>
        <dbReference type="ChEBI" id="CHEBI:18420"/>
        <label>1</label>
    </ligand>
</feature>
<feature type="binding site" evidence="3">
    <location>
        <position position="62"/>
    </location>
    <ligand>
        <name>Mg(2+)</name>
        <dbReference type="ChEBI" id="CHEBI:18420"/>
        <label>1</label>
    </ligand>
</feature>
<feature type="binding site" evidence="3">
    <location>
        <position position="282"/>
    </location>
    <ligand>
        <name>Mg(2+)</name>
        <dbReference type="ChEBI" id="CHEBI:18420"/>
        <label>1</label>
    </ligand>
</feature>
<keyword evidence="5" id="KW-1185">Reference proteome</keyword>
<keyword evidence="3" id="KW-0460">Magnesium</keyword>
<dbReference type="Proteomes" id="UP000294744">
    <property type="component" value="Unassembled WGS sequence"/>
</dbReference>
<gene>
    <name evidence="4" type="ORF">E1161_23440</name>
</gene>
<dbReference type="EMBL" id="SMKV01000041">
    <property type="protein sequence ID" value="TDC88590.1"/>
    <property type="molecule type" value="Genomic_DNA"/>
</dbReference>
<evidence type="ECO:0000256" key="1">
    <source>
        <dbReference type="ARBA" id="ARBA00010702"/>
    </source>
</evidence>
<keyword evidence="3" id="KW-0479">Metal-binding</keyword>
<evidence type="ECO:0000313" key="5">
    <source>
        <dbReference type="Proteomes" id="UP000294744"/>
    </source>
</evidence>
<feature type="binding site" evidence="3">
    <location>
        <position position="280"/>
    </location>
    <ligand>
        <name>Mg(2+)</name>
        <dbReference type="ChEBI" id="CHEBI:18420"/>
        <label>1</label>
    </ligand>
</feature>
<dbReference type="InterPro" id="IPR005502">
    <property type="entry name" value="Ribosyl_crysJ1"/>
</dbReference>
<comment type="caution">
    <text evidence="4">The sequence shown here is derived from an EMBL/GenBank/DDBJ whole genome shotgun (WGS) entry which is preliminary data.</text>
</comment>
<evidence type="ECO:0000313" key="4">
    <source>
        <dbReference type="EMBL" id="TDC88590.1"/>
    </source>
</evidence>
<dbReference type="Gene3D" id="1.10.4080.10">
    <property type="entry name" value="ADP-ribosylation/Crystallin J1"/>
    <property type="match status" value="1"/>
</dbReference>
<dbReference type="RefSeq" id="WP_132626832.1">
    <property type="nucleotide sequence ID" value="NZ_SMKV01000041.1"/>
</dbReference>
<comment type="cofactor">
    <cofactor evidence="3">
        <name>Mg(2+)</name>
        <dbReference type="ChEBI" id="CHEBI:18420"/>
    </cofactor>
    <text evidence="3">Binds 2 magnesium ions per subunit.</text>
</comment>
<keyword evidence="2 4" id="KW-0378">Hydrolase</keyword>
<dbReference type="Pfam" id="PF03747">
    <property type="entry name" value="ADP_ribosyl_GH"/>
    <property type="match status" value="1"/>
</dbReference>
<proteinExistence type="inferred from homology"/>